<reference evidence="2 3" key="1">
    <citation type="submission" date="2017-06" db="EMBL/GenBank/DDBJ databases">
        <authorList>
            <consortium name="Pathogen Informatics"/>
        </authorList>
    </citation>
    <scope>NUCLEOTIDE SEQUENCE [LARGE SCALE GENOMIC DNA]</scope>
    <source>
        <strain evidence="2 3">NCTC13788</strain>
    </source>
</reference>
<dbReference type="InterPro" id="IPR000182">
    <property type="entry name" value="GNAT_dom"/>
</dbReference>
<sequence>MEEVHLIRIAISDAEKLLLLQKEAFKDLLDKYHDFETNPGNESLEKIEAKLKQKETYFYYICADSAIVGAVRVVDRKDGSRKRVAPIFIMKDYRGKGFAQKAFYQIEKIHGQNHWKLDTILQEAGNCYLYEKLGYQKTGEIETINEKMDIVYFEKD</sequence>
<evidence type="ECO:0000313" key="2">
    <source>
        <dbReference type="EMBL" id="SNU88563.1"/>
    </source>
</evidence>
<proteinExistence type="predicted"/>
<dbReference type="Proteomes" id="UP000215185">
    <property type="component" value="Chromosome 1"/>
</dbReference>
<gene>
    <name evidence="2" type="ORF">SAMEA4412692_01121</name>
</gene>
<dbReference type="Pfam" id="PF13673">
    <property type="entry name" value="Acetyltransf_10"/>
    <property type="match status" value="1"/>
</dbReference>
<feature type="domain" description="N-acetyltransferase" evidence="1">
    <location>
        <begin position="4"/>
        <end position="156"/>
    </location>
</feature>
<keyword evidence="2" id="KW-0808">Transferase</keyword>
<dbReference type="STRING" id="1123308.GCA_000380085_00885"/>
<evidence type="ECO:0000259" key="1">
    <source>
        <dbReference type="PROSITE" id="PS51186"/>
    </source>
</evidence>
<keyword evidence="3" id="KW-1185">Reference proteome</keyword>
<dbReference type="PROSITE" id="PS51186">
    <property type="entry name" value="GNAT"/>
    <property type="match status" value="1"/>
</dbReference>
<name>A0A239SVE4_9STRE</name>
<dbReference type="EMBL" id="LT906439">
    <property type="protein sequence ID" value="SNU88563.1"/>
    <property type="molecule type" value="Genomic_DNA"/>
</dbReference>
<accession>A0A239SVE4</accession>
<evidence type="ECO:0000313" key="3">
    <source>
        <dbReference type="Proteomes" id="UP000215185"/>
    </source>
</evidence>
<dbReference type="SUPFAM" id="SSF55729">
    <property type="entry name" value="Acyl-CoA N-acyltransferases (Nat)"/>
    <property type="match status" value="1"/>
</dbReference>
<dbReference type="InterPro" id="IPR016181">
    <property type="entry name" value="Acyl_CoA_acyltransferase"/>
</dbReference>
<dbReference type="AlphaFoldDB" id="A0A239SVE4"/>
<dbReference type="KEGG" id="smen:SAMEA4412692_1121"/>
<dbReference type="Gene3D" id="3.40.630.30">
    <property type="match status" value="1"/>
</dbReference>
<dbReference type="RefSeq" id="WP_018373455.1">
    <property type="nucleotide sequence ID" value="NZ_LT906439.1"/>
</dbReference>
<dbReference type="OrthoDB" id="9786032at2"/>
<protein>
    <submittedName>
        <fullName evidence="2">Histone acetyltransferase HPA2-like acetyltransferase</fullName>
    </submittedName>
</protein>
<dbReference type="eggNOG" id="COG0456">
    <property type="taxonomic scope" value="Bacteria"/>
</dbReference>
<organism evidence="2 3">
    <name type="scientific">Streptococcus merionis</name>
    <dbReference type="NCBI Taxonomy" id="400065"/>
    <lineage>
        <taxon>Bacteria</taxon>
        <taxon>Bacillati</taxon>
        <taxon>Bacillota</taxon>
        <taxon>Bacilli</taxon>
        <taxon>Lactobacillales</taxon>
        <taxon>Streptococcaceae</taxon>
        <taxon>Streptococcus</taxon>
    </lineage>
</organism>
<dbReference type="GO" id="GO:0016747">
    <property type="term" value="F:acyltransferase activity, transferring groups other than amino-acyl groups"/>
    <property type="evidence" value="ECO:0007669"/>
    <property type="project" value="InterPro"/>
</dbReference>